<dbReference type="PANTHER" id="PTHR33630:SF13">
    <property type="entry name" value="ACETYLXYLAN ESTERASE"/>
    <property type="match status" value="1"/>
</dbReference>
<evidence type="ECO:0000256" key="3">
    <source>
        <dbReference type="SAM" id="MobiDB-lite"/>
    </source>
</evidence>
<evidence type="ECO:0000313" key="6">
    <source>
        <dbReference type="Proteomes" id="UP000294847"/>
    </source>
</evidence>
<feature type="chain" id="PRO_5020443302" description="Cutinase" evidence="4">
    <location>
        <begin position="21"/>
        <end position="373"/>
    </location>
</feature>
<proteinExistence type="predicted"/>
<dbReference type="Proteomes" id="UP000294847">
    <property type="component" value="Chromosome 6"/>
</dbReference>
<feature type="signal peptide" evidence="4">
    <location>
        <begin position="1"/>
        <end position="20"/>
    </location>
</feature>
<accession>A0A4P7NQ52</accession>
<dbReference type="InterPro" id="IPR000675">
    <property type="entry name" value="Cutinase/axe"/>
</dbReference>
<dbReference type="PANTHER" id="PTHR33630">
    <property type="entry name" value="CUTINASE RV1984C-RELATED-RELATED"/>
    <property type="match status" value="1"/>
</dbReference>
<evidence type="ECO:0000313" key="5">
    <source>
        <dbReference type="EMBL" id="QBZ64457.1"/>
    </source>
</evidence>
<feature type="compositionally biased region" description="Basic and acidic residues" evidence="3">
    <location>
        <begin position="339"/>
        <end position="349"/>
    </location>
</feature>
<dbReference type="Pfam" id="PF01083">
    <property type="entry name" value="Cutinase"/>
    <property type="match status" value="1"/>
</dbReference>
<dbReference type="EMBL" id="CP034209">
    <property type="protein sequence ID" value="QBZ64457.1"/>
    <property type="molecule type" value="Genomic_DNA"/>
</dbReference>
<keyword evidence="1" id="KW-0378">Hydrolase</keyword>
<feature type="compositionally biased region" description="Gly residues" evidence="3">
    <location>
        <begin position="276"/>
        <end position="286"/>
    </location>
</feature>
<reference evidence="5 6" key="1">
    <citation type="journal article" date="2019" name="Mol. Biol. Evol.">
        <title>Blast fungal genomes show frequent chromosomal changes, gene gains and losses, and effector gene turnover.</title>
        <authorList>
            <person name="Gomez Luciano L.B."/>
            <person name="Jason Tsai I."/>
            <person name="Chuma I."/>
            <person name="Tosa Y."/>
            <person name="Chen Y.H."/>
            <person name="Li J.Y."/>
            <person name="Li M.Y."/>
            <person name="Jade Lu M.Y."/>
            <person name="Nakayashiki H."/>
            <person name="Li W.H."/>
        </authorList>
    </citation>
    <scope>NUCLEOTIDE SEQUENCE [LARGE SCALE GENOMIC DNA]</scope>
    <source>
        <strain evidence="5">MZ5-1-6</strain>
    </source>
</reference>
<feature type="compositionally biased region" description="Polar residues" evidence="3">
    <location>
        <begin position="311"/>
        <end position="325"/>
    </location>
</feature>
<name>A0A4P7NQ52_PYROR</name>
<dbReference type="AlphaFoldDB" id="A0A4P7NQ52"/>
<dbReference type="SUPFAM" id="SSF53474">
    <property type="entry name" value="alpha/beta-Hydrolases"/>
    <property type="match status" value="1"/>
</dbReference>
<dbReference type="Gene3D" id="3.40.50.1820">
    <property type="entry name" value="alpha/beta hydrolase"/>
    <property type="match status" value="1"/>
</dbReference>
<feature type="region of interest" description="Disordered" evidence="3">
    <location>
        <begin position="272"/>
        <end position="355"/>
    </location>
</feature>
<keyword evidence="2" id="KW-1015">Disulfide bond</keyword>
<organism evidence="5 6">
    <name type="scientific">Pyricularia oryzae</name>
    <name type="common">Rice blast fungus</name>
    <name type="synonym">Magnaporthe oryzae</name>
    <dbReference type="NCBI Taxonomy" id="318829"/>
    <lineage>
        <taxon>Eukaryota</taxon>
        <taxon>Fungi</taxon>
        <taxon>Dikarya</taxon>
        <taxon>Ascomycota</taxon>
        <taxon>Pezizomycotina</taxon>
        <taxon>Sordariomycetes</taxon>
        <taxon>Sordariomycetidae</taxon>
        <taxon>Magnaporthales</taxon>
        <taxon>Pyriculariaceae</taxon>
        <taxon>Pyricularia</taxon>
    </lineage>
</organism>
<sequence length="373" mass="38795">MVTLRLLAVALATWLAAAAADDGQRHLQHLQQLQRERRNDLEARQAIVSTSCHDYQLFIARGSDEPYPGRAATLIRDVCGKLTKDGKVTCGYEDIVFNANVSTAPAPAYCVSTAEGSANGQQQMKTYAGRCKDSNLILAGYSQGGIVAQDVMGGGGGPLFECDQATNGPLKKTESPGSQIVAALTFGSVRHTPNQPFSFGPGANFPGVRPREGDQLKNLKVYEDRYRDWCNSNDPICAVGDKPIIVANHLNYFQVFGEEAATWLAETAVKNSKQKSGGGGGGGDDGGASKPSSAVDKPTASSPGQSLPAETASSTGQPGSGTTPSAGAQKDGGGGQKDGGQDKPEEKSSAGRSMAEPVLVSALCVLVTFAVSL</sequence>
<protein>
    <recommendedName>
        <fullName evidence="7">Cutinase</fullName>
    </recommendedName>
</protein>
<evidence type="ECO:0000256" key="4">
    <source>
        <dbReference type="SAM" id="SignalP"/>
    </source>
</evidence>
<gene>
    <name evidence="5" type="ORF">PoMZ_06155</name>
</gene>
<evidence type="ECO:0000256" key="1">
    <source>
        <dbReference type="ARBA" id="ARBA00022801"/>
    </source>
</evidence>
<evidence type="ECO:0000256" key="2">
    <source>
        <dbReference type="ARBA" id="ARBA00023157"/>
    </source>
</evidence>
<keyword evidence="4" id="KW-0732">Signal</keyword>
<evidence type="ECO:0008006" key="7">
    <source>
        <dbReference type="Google" id="ProtNLM"/>
    </source>
</evidence>
<dbReference type="GO" id="GO:0052689">
    <property type="term" value="F:carboxylic ester hydrolase activity"/>
    <property type="evidence" value="ECO:0007669"/>
    <property type="project" value="UniProtKB-ARBA"/>
</dbReference>
<dbReference type="SMART" id="SM01110">
    <property type="entry name" value="Cutinase"/>
    <property type="match status" value="1"/>
</dbReference>
<dbReference type="InterPro" id="IPR029058">
    <property type="entry name" value="AB_hydrolase_fold"/>
</dbReference>